<comment type="caution">
    <text evidence="2">The sequence shown here is derived from an EMBL/GenBank/DDBJ whole genome shotgun (WGS) entry which is preliminary data.</text>
</comment>
<dbReference type="PANTHER" id="PTHR43591">
    <property type="entry name" value="METHYLTRANSFERASE"/>
    <property type="match status" value="1"/>
</dbReference>
<dbReference type="InterPro" id="IPR029063">
    <property type="entry name" value="SAM-dependent_MTases_sf"/>
</dbReference>
<dbReference type="CDD" id="cd02440">
    <property type="entry name" value="AdoMet_MTases"/>
    <property type="match status" value="1"/>
</dbReference>
<proteinExistence type="predicted"/>
<dbReference type="GO" id="GO:0008168">
    <property type="term" value="F:methyltransferase activity"/>
    <property type="evidence" value="ECO:0007669"/>
    <property type="project" value="UniProtKB-KW"/>
</dbReference>
<sequence>MTQRETSAMSRLIRFAFDQLYTHLAWGYDRVADAVSFGEWKAWGRAAIPFLTREGRLLEIAHGPGHLYLTLRQQGFEVIGLDLSPQMARRLRQRVLQTTGRPAAQVRASALRLPFASGSFACVVSTFPAAFIFAPETLREVRRVLRPGGRFVVVPTARLTGQDALTALVKLAYRVTGQGQSSADRARQRFESAGYTFAQHVVQTARAEVVVWVCAAPHHTDAARNSSGA</sequence>
<evidence type="ECO:0000313" key="3">
    <source>
        <dbReference type="Proteomes" id="UP000230790"/>
    </source>
</evidence>
<gene>
    <name evidence="2" type="ORF">CUN48_11700</name>
</gene>
<dbReference type="Gene3D" id="3.40.50.150">
    <property type="entry name" value="Vaccinia Virus protein VP39"/>
    <property type="match status" value="1"/>
</dbReference>
<dbReference type="EMBL" id="PGTN01000088">
    <property type="protein sequence ID" value="PJF46846.1"/>
    <property type="molecule type" value="Genomic_DNA"/>
</dbReference>
<dbReference type="GO" id="GO:0032259">
    <property type="term" value="P:methylation"/>
    <property type="evidence" value="ECO:0007669"/>
    <property type="project" value="UniProtKB-KW"/>
</dbReference>
<keyword evidence="2" id="KW-0489">Methyltransferase</keyword>
<evidence type="ECO:0000259" key="1">
    <source>
        <dbReference type="Pfam" id="PF13649"/>
    </source>
</evidence>
<protein>
    <submittedName>
        <fullName evidence="2">Class I SAM-dependent methyltransferase</fullName>
    </submittedName>
</protein>
<dbReference type="InterPro" id="IPR041698">
    <property type="entry name" value="Methyltransf_25"/>
</dbReference>
<keyword evidence="2" id="KW-0808">Transferase</keyword>
<feature type="domain" description="Methyltransferase" evidence="1">
    <location>
        <begin position="58"/>
        <end position="149"/>
    </location>
</feature>
<organism evidence="2 3">
    <name type="scientific">Candidatus Thermofonsia Clade 3 bacterium</name>
    <dbReference type="NCBI Taxonomy" id="2364212"/>
    <lineage>
        <taxon>Bacteria</taxon>
        <taxon>Bacillati</taxon>
        <taxon>Chloroflexota</taxon>
        <taxon>Candidatus Thermofontia</taxon>
        <taxon>Candidatus Thermofonsia Clade 3</taxon>
    </lineage>
</organism>
<dbReference type="Proteomes" id="UP000230790">
    <property type="component" value="Unassembled WGS sequence"/>
</dbReference>
<evidence type="ECO:0000313" key="2">
    <source>
        <dbReference type="EMBL" id="PJF46846.1"/>
    </source>
</evidence>
<reference evidence="2 3" key="1">
    <citation type="submission" date="2017-11" db="EMBL/GenBank/DDBJ databases">
        <title>Evolution of Phototrophy in the Chloroflexi Phylum Driven by Horizontal Gene Transfer.</title>
        <authorList>
            <person name="Ward L.M."/>
            <person name="Hemp J."/>
            <person name="Shih P.M."/>
            <person name="Mcglynn S.E."/>
            <person name="Fischer W."/>
        </authorList>
    </citation>
    <scope>NUCLEOTIDE SEQUENCE [LARGE SCALE GENOMIC DNA]</scope>
    <source>
        <strain evidence="2">JP3_7</strain>
    </source>
</reference>
<dbReference type="Pfam" id="PF13649">
    <property type="entry name" value="Methyltransf_25"/>
    <property type="match status" value="1"/>
</dbReference>
<dbReference type="SUPFAM" id="SSF53335">
    <property type="entry name" value="S-adenosyl-L-methionine-dependent methyltransferases"/>
    <property type="match status" value="1"/>
</dbReference>
<name>A0A2M8QAL4_9CHLR</name>
<accession>A0A2M8QAL4</accession>
<dbReference type="AlphaFoldDB" id="A0A2M8QAL4"/>